<feature type="region of interest" description="Disordered" evidence="1">
    <location>
        <begin position="351"/>
        <end position="392"/>
    </location>
</feature>
<evidence type="ECO:0000259" key="2">
    <source>
        <dbReference type="Pfam" id="PF11001"/>
    </source>
</evidence>
<keyword evidence="4" id="KW-1185">Reference proteome</keyword>
<name>A0A8H3J4S9_9LECA</name>
<evidence type="ECO:0000256" key="1">
    <source>
        <dbReference type="SAM" id="MobiDB-lite"/>
    </source>
</evidence>
<feature type="compositionally biased region" description="Polar residues" evidence="1">
    <location>
        <begin position="18"/>
        <end position="30"/>
    </location>
</feature>
<sequence>MVQQRFVSDLGPCRPTGVPSNTLIDSSNDDQNQTHRLLVTEGDPNAASIPSWQALMDHIQACEISWRLDSGDVFHVTRMHPEPRQVHTEDLLTPRRSRSSVAAVEGFDREDILSESGQTRGLPRAGRHRPRRTPKRKRKSSDSPSPAVRIKKRPVRNRRVAINSGYDSESEDEVDELEGAETEMQWMRIADVYLHYYDIAFRSINQLACKDITKAWIRICHPKKQTSHPYNGGRTDVPRSIAEYGYLGHFTKPDYWPGDEDWQAGWGCRHREPDHVKKPERLLLLVHLLRSQDKGFSDGDFSLDKMKQSTQSIHIECKKNWTPRHVDRLKEIYYVREKELQYERGQIDGDTLVPVQMPKPRSKVRKAPKSAVKAASEPSEQVKEEAEETSSTTFNAPIANMGINVQIKDRDMSLSEGSEPSTLADTSSSTVEVAPDASCPEPIACEVGTIQHGLPLFGLPSPRDRCHSSVQEDWTLRSADLGRGHKTVTQPNPFGSVSVPGEAQRSLPLRGRDRVESSSMQSFPGHEFPYREYETASRRIANARLPNQIIPRKPPARPVAPTEGEIRHPTFAASSSGLVGAFSTGADYSRRQTNDLWNAQWEPSTYTAVADPSVSLFSSTNGSFSSGYSDAIFSSGLGMDSWNDGSPARMPPSHQGLDEGLQHRLNLEANGIPGYQLLDMNMPSGGNADLAHQLLYTTDFRPYTSLGTEPKFDPFSLDQRQL</sequence>
<dbReference type="InterPro" id="IPR021264">
    <property type="entry name" value="AFUB_079030/YDR124W-like"/>
</dbReference>
<feature type="compositionally biased region" description="Basic residues" evidence="1">
    <location>
        <begin position="125"/>
        <end position="139"/>
    </location>
</feature>
<comment type="caution">
    <text evidence="3">The sequence shown here is derived from an EMBL/GenBank/DDBJ whole genome shotgun (WGS) entry which is preliminary data.</text>
</comment>
<dbReference type="Proteomes" id="UP000664203">
    <property type="component" value="Unassembled WGS sequence"/>
</dbReference>
<feature type="region of interest" description="Disordered" evidence="1">
    <location>
        <begin position="79"/>
        <end position="154"/>
    </location>
</feature>
<proteinExistence type="predicted"/>
<feature type="region of interest" description="Disordered" evidence="1">
    <location>
        <begin position="1"/>
        <end position="30"/>
    </location>
</feature>
<gene>
    <name evidence="3" type="ORF">ALECFALPRED_008847</name>
</gene>
<dbReference type="Pfam" id="PF11001">
    <property type="entry name" value="AFUB_07903_YDR124W_hel"/>
    <property type="match status" value="1"/>
</dbReference>
<evidence type="ECO:0000313" key="4">
    <source>
        <dbReference type="Proteomes" id="UP000664203"/>
    </source>
</evidence>
<reference evidence="3" key="1">
    <citation type="submission" date="2021-03" db="EMBL/GenBank/DDBJ databases">
        <authorList>
            <person name="Tagirdzhanova G."/>
        </authorList>
    </citation>
    <scope>NUCLEOTIDE SEQUENCE</scope>
</reference>
<feature type="region of interest" description="Disordered" evidence="1">
    <location>
        <begin position="412"/>
        <end position="435"/>
    </location>
</feature>
<dbReference type="PANTHER" id="PTHR36102">
    <property type="entry name" value="CHROMOSOME 10, WHOLE GENOME SHOTGUN SEQUENCE"/>
    <property type="match status" value="1"/>
</dbReference>
<feature type="compositionally biased region" description="Basic and acidic residues" evidence="1">
    <location>
        <begin position="79"/>
        <end position="93"/>
    </location>
</feature>
<accession>A0A8H3J4S9</accession>
<feature type="domain" description="Subtelomeric hrmA-associated cluster protein AFUB-079030/YDR124W-like helical bundle" evidence="2">
    <location>
        <begin position="195"/>
        <end position="337"/>
    </location>
</feature>
<dbReference type="InterPro" id="IPR047092">
    <property type="entry name" value="AFUB_07903/YDR124W-like_hel"/>
</dbReference>
<dbReference type="AlphaFoldDB" id="A0A8H3J4S9"/>
<protein>
    <recommendedName>
        <fullName evidence="2">Subtelomeric hrmA-associated cluster protein AFUB-079030/YDR124W-like helical bundle domain-containing protein</fullName>
    </recommendedName>
</protein>
<dbReference type="OrthoDB" id="5338458at2759"/>
<feature type="compositionally biased region" description="Polar residues" evidence="1">
    <location>
        <begin position="415"/>
        <end position="431"/>
    </location>
</feature>
<organism evidence="3 4">
    <name type="scientific">Alectoria fallacina</name>
    <dbReference type="NCBI Taxonomy" id="1903189"/>
    <lineage>
        <taxon>Eukaryota</taxon>
        <taxon>Fungi</taxon>
        <taxon>Dikarya</taxon>
        <taxon>Ascomycota</taxon>
        <taxon>Pezizomycotina</taxon>
        <taxon>Lecanoromycetes</taxon>
        <taxon>OSLEUM clade</taxon>
        <taxon>Lecanoromycetidae</taxon>
        <taxon>Lecanorales</taxon>
        <taxon>Lecanorineae</taxon>
        <taxon>Parmeliaceae</taxon>
        <taxon>Alectoria</taxon>
    </lineage>
</organism>
<dbReference type="PANTHER" id="PTHR36102:SF1">
    <property type="entry name" value="YDR124W-LIKE HELICAL BUNDLE DOMAIN-CONTAINING PROTEIN"/>
    <property type="match status" value="1"/>
</dbReference>
<evidence type="ECO:0000313" key="3">
    <source>
        <dbReference type="EMBL" id="CAF9940736.1"/>
    </source>
</evidence>
<dbReference type="EMBL" id="CAJPDR010000620">
    <property type="protein sequence ID" value="CAF9940736.1"/>
    <property type="molecule type" value="Genomic_DNA"/>
</dbReference>
<feature type="region of interest" description="Disordered" evidence="1">
    <location>
        <begin position="483"/>
        <end position="523"/>
    </location>
</feature>